<evidence type="ECO:0000313" key="2">
    <source>
        <dbReference type="Proteomes" id="UP000593576"/>
    </source>
</evidence>
<accession>A0A7J9N4B2</accession>
<protein>
    <submittedName>
        <fullName evidence="1">Uncharacterized protein</fullName>
    </submittedName>
</protein>
<dbReference type="Proteomes" id="UP000593576">
    <property type="component" value="Unassembled WGS sequence"/>
</dbReference>
<evidence type="ECO:0000313" key="1">
    <source>
        <dbReference type="EMBL" id="MBA0877994.1"/>
    </source>
</evidence>
<comment type="caution">
    <text evidence="1">The sequence shown here is derived from an EMBL/GenBank/DDBJ whole genome shotgun (WGS) entry which is preliminary data.</text>
</comment>
<gene>
    <name evidence="1" type="ORF">Goshw_008353</name>
</gene>
<dbReference type="EMBL" id="JABFAF010270202">
    <property type="protein sequence ID" value="MBA0877994.1"/>
    <property type="molecule type" value="Genomic_DNA"/>
</dbReference>
<organism evidence="1 2">
    <name type="scientific">Gossypium schwendimanii</name>
    <name type="common">Cotton</name>
    <dbReference type="NCBI Taxonomy" id="34291"/>
    <lineage>
        <taxon>Eukaryota</taxon>
        <taxon>Viridiplantae</taxon>
        <taxon>Streptophyta</taxon>
        <taxon>Embryophyta</taxon>
        <taxon>Tracheophyta</taxon>
        <taxon>Spermatophyta</taxon>
        <taxon>Magnoliopsida</taxon>
        <taxon>eudicotyledons</taxon>
        <taxon>Gunneridae</taxon>
        <taxon>Pentapetalae</taxon>
        <taxon>rosids</taxon>
        <taxon>malvids</taxon>
        <taxon>Malvales</taxon>
        <taxon>Malvaceae</taxon>
        <taxon>Malvoideae</taxon>
        <taxon>Gossypium</taxon>
    </lineage>
</organism>
<name>A0A7J9N4B2_GOSSC</name>
<reference evidence="1 2" key="1">
    <citation type="journal article" date="2019" name="Genome Biol. Evol.">
        <title>Insights into the evolution of the New World diploid cottons (Gossypium, subgenus Houzingenia) based on genome sequencing.</title>
        <authorList>
            <person name="Grover C.E."/>
            <person name="Arick M.A. 2nd"/>
            <person name="Thrash A."/>
            <person name="Conover J.L."/>
            <person name="Sanders W.S."/>
            <person name="Peterson D.G."/>
            <person name="Frelichowski J.E."/>
            <person name="Scheffler J.A."/>
            <person name="Scheffler B.E."/>
            <person name="Wendel J.F."/>
        </authorList>
    </citation>
    <scope>NUCLEOTIDE SEQUENCE [LARGE SCALE GENOMIC DNA]</scope>
    <source>
        <strain evidence="1">1</strain>
        <tissue evidence="1">Leaf</tissue>
    </source>
</reference>
<sequence length="80" mass="9743">MRIREWEMMTEVVARYRDETSYEIIFRALKRLELHCLQSLTSFCSRNYTLRFPSLEQLTETNFRGRWASDLNATVEQLYK</sequence>
<keyword evidence="2" id="KW-1185">Reference proteome</keyword>
<proteinExistence type="predicted"/>
<dbReference type="AlphaFoldDB" id="A0A7J9N4B2"/>
<dbReference type="OrthoDB" id="1752144at2759"/>